<dbReference type="RefSeq" id="WP_148306654.1">
    <property type="nucleotide sequence ID" value="NZ_CP007130.1"/>
</dbReference>
<dbReference type="eggNOG" id="ENOG50336IT">
    <property type="taxonomic scope" value="Bacteria"/>
</dbReference>
<dbReference type="HOGENOM" id="CLU_101753_0_0_0"/>
<proteinExistence type="predicted"/>
<gene>
    <name evidence="1" type="ORF">J421_6190</name>
</gene>
<name>W0RTV9_9BACT</name>
<dbReference type="OrthoDB" id="2928291at2"/>
<dbReference type="InParanoid" id="W0RTV9"/>
<dbReference type="KEGG" id="gba:J421_6190"/>
<evidence type="ECO:0000313" key="2">
    <source>
        <dbReference type="Proteomes" id="UP000019151"/>
    </source>
</evidence>
<geneLocation type="plasmid" evidence="1 2">
    <name>2</name>
</geneLocation>
<protein>
    <submittedName>
        <fullName evidence="1">Uncharacterized protein</fullName>
    </submittedName>
</protein>
<evidence type="ECO:0000313" key="1">
    <source>
        <dbReference type="EMBL" id="AHG93725.1"/>
    </source>
</evidence>
<sequence length="162" mass="17586">MSFIHTLALLAALTQPSAASGQPIAGIACDAMEGQRLHTHQHLLILDHGKPVAIPADVGRPSTRGCLYWLHTHTPDGIIHIEAPQDRAFTLGEFFSIWGQPLSRTAAATAHAPRGTSLRVWVDGRPYTRDPKTIVLARHTDVVIEAGPPYPKPPRFTAWGAL</sequence>
<accession>W0RTV9</accession>
<organism evidence="1 2">
    <name type="scientific">Gemmatirosa kalamazoonensis</name>
    <dbReference type="NCBI Taxonomy" id="861299"/>
    <lineage>
        <taxon>Bacteria</taxon>
        <taxon>Pseudomonadati</taxon>
        <taxon>Gemmatimonadota</taxon>
        <taxon>Gemmatimonadia</taxon>
        <taxon>Gemmatimonadales</taxon>
        <taxon>Gemmatimonadaceae</taxon>
        <taxon>Gemmatirosa</taxon>
    </lineage>
</organism>
<keyword evidence="2" id="KW-1185">Reference proteome</keyword>
<dbReference type="EMBL" id="CP007130">
    <property type="protein sequence ID" value="AHG93725.1"/>
    <property type="molecule type" value="Genomic_DNA"/>
</dbReference>
<keyword evidence="1" id="KW-0614">Plasmid</keyword>
<reference evidence="1 2" key="1">
    <citation type="journal article" date="2014" name="Genome Announc.">
        <title>Genome Sequence and Methylome of Soil Bacterium Gemmatirosa kalamazoonensis KBS708T, a Member of the Rarely Cultivated Gemmatimonadetes Phylum.</title>
        <authorList>
            <person name="Debruyn J.M."/>
            <person name="Radosevich M."/>
            <person name="Wommack K.E."/>
            <person name="Polson S.W."/>
            <person name="Hauser L.J."/>
            <person name="Fawaz M.N."/>
            <person name="Korlach J."/>
            <person name="Tsai Y.C."/>
        </authorList>
    </citation>
    <scope>NUCLEOTIDE SEQUENCE [LARGE SCALE GENOMIC DNA]</scope>
    <source>
        <strain evidence="1 2">KBS708</strain>
        <plasmid evidence="2">Plasmid 2</plasmid>
    </source>
</reference>
<dbReference type="Proteomes" id="UP000019151">
    <property type="component" value="Plasmid 2"/>
</dbReference>
<dbReference type="AlphaFoldDB" id="W0RTV9"/>